<accession>A0A8S5UTX2</accession>
<dbReference type="EMBL" id="BK016138">
    <property type="protein sequence ID" value="DAF97943.1"/>
    <property type="molecule type" value="Genomic_DNA"/>
</dbReference>
<sequence>MRLSVAAAGNSVENINLINARFQAEALRALRGKDCGVLDNSFYSTADARGATRDQNADFMWKLTATDVQNITVGRGMATAYGYDIQSESDVSFTATAPSADVKYVFIYLSWDLSNPVQADGEIDIHDNGAGAEWQPEYQDNLITNPLGKYQMPLYRLKINTSGQVEATAKWSDLQVDTITGVIHATNAENATEAKYPEGGTHDKTINEILTEHNNRLTALGFESASLSVAGLAEKTITRQGNYVLINIETAVTPTANWLAEWFKAFPNSTKALCQLYPLFRPKEKSYGAICFIPTDGTTTACGYPVFINTNGNCYVERGANWDTVKDKACIMRFTAGYEASPRIQ</sequence>
<reference evidence="1" key="1">
    <citation type="journal article" date="2021" name="Proc. Natl. Acad. Sci. U.S.A.">
        <title>A Catalog of Tens of Thousands of Viruses from Human Metagenomes Reveals Hidden Associations with Chronic Diseases.</title>
        <authorList>
            <person name="Tisza M.J."/>
            <person name="Buck C.B."/>
        </authorList>
    </citation>
    <scope>NUCLEOTIDE SEQUENCE</scope>
    <source>
        <strain evidence="1">CtvxP16</strain>
    </source>
</reference>
<evidence type="ECO:0000313" key="1">
    <source>
        <dbReference type="EMBL" id="DAF97943.1"/>
    </source>
</evidence>
<protein>
    <submittedName>
        <fullName evidence="1">Uncharacterized protein</fullName>
    </submittedName>
</protein>
<name>A0A8S5UTX2_9CAUD</name>
<proteinExistence type="predicted"/>
<organism evidence="1">
    <name type="scientific">Myoviridae sp. ctvxP16</name>
    <dbReference type="NCBI Taxonomy" id="2825205"/>
    <lineage>
        <taxon>Viruses</taxon>
        <taxon>Duplodnaviria</taxon>
        <taxon>Heunggongvirae</taxon>
        <taxon>Uroviricota</taxon>
        <taxon>Caudoviricetes</taxon>
    </lineage>
</organism>